<dbReference type="EMBL" id="LFYR01000958">
    <property type="protein sequence ID" value="KMZ66712.1"/>
    <property type="molecule type" value="Genomic_DNA"/>
</dbReference>
<reference evidence="6" key="1">
    <citation type="journal article" date="2016" name="Nature">
        <title>The genome of the seagrass Zostera marina reveals angiosperm adaptation to the sea.</title>
        <authorList>
            <person name="Olsen J.L."/>
            <person name="Rouze P."/>
            <person name="Verhelst B."/>
            <person name="Lin Y.-C."/>
            <person name="Bayer T."/>
            <person name="Collen J."/>
            <person name="Dattolo E."/>
            <person name="De Paoli E."/>
            <person name="Dittami S."/>
            <person name="Maumus F."/>
            <person name="Michel G."/>
            <person name="Kersting A."/>
            <person name="Lauritano C."/>
            <person name="Lohaus R."/>
            <person name="Toepel M."/>
            <person name="Tonon T."/>
            <person name="Vanneste K."/>
            <person name="Amirebrahimi M."/>
            <person name="Brakel J."/>
            <person name="Bostroem C."/>
            <person name="Chovatia M."/>
            <person name="Grimwood J."/>
            <person name="Jenkins J.W."/>
            <person name="Jueterbock A."/>
            <person name="Mraz A."/>
            <person name="Stam W.T."/>
            <person name="Tice H."/>
            <person name="Bornberg-Bauer E."/>
            <person name="Green P.J."/>
            <person name="Pearson G.A."/>
            <person name="Procaccini G."/>
            <person name="Duarte C.M."/>
            <person name="Schmutz J."/>
            <person name="Reusch T.B.H."/>
            <person name="Van de Peer Y."/>
        </authorList>
    </citation>
    <scope>NUCLEOTIDE SEQUENCE [LARGE SCALE GENOMIC DNA]</scope>
    <source>
        <strain evidence="6">cv. Finnish</strain>
    </source>
</reference>
<dbReference type="AlphaFoldDB" id="A0A0K9PEQ2"/>
<dbReference type="GO" id="GO:0031625">
    <property type="term" value="F:ubiquitin protein ligase binding"/>
    <property type="evidence" value="ECO:0007669"/>
    <property type="project" value="InterPro"/>
</dbReference>
<sequence length="190" mass="21744">MKEISTQIITQAFNNDKTFQNALNSSFEYFINLNNRSPEFISLFIDDKLRKGLKGVSEEDVENVLDKVMMLFRYRQEKDVFEITNSIWQTSFIWQDCSRGCGDCSSRWVPRRLQFRGAIAIFALAPSEALWSAGLQSARRLIHSPQIVKSCCSNPRRRSATQRLSVHCGPRDCSSEFRGSDCSSLGTRLK</sequence>
<dbReference type="PANTHER" id="PTHR11932">
    <property type="entry name" value="CULLIN"/>
    <property type="match status" value="1"/>
</dbReference>
<evidence type="ECO:0000259" key="4">
    <source>
        <dbReference type="PROSITE" id="PS50069"/>
    </source>
</evidence>
<dbReference type="SUPFAM" id="SSF74788">
    <property type="entry name" value="Cullin repeat-like"/>
    <property type="match status" value="1"/>
</dbReference>
<name>A0A0K9PEQ2_ZOSMR</name>
<evidence type="ECO:0000256" key="3">
    <source>
        <dbReference type="RuleBase" id="RU003829"/>
    </source>
</evidence>
<dbReference type="InterPro" id="IPR016158">
    <property type="entry name" value="Cullin_homology"/>
</dbReference>
<dbReference type="OrthoDB" id="27073at2759"/>
<dbReference type="InterPro" id="IPR045093">
    <property type="entry name" value="Cullin"/>
</dbReference>
<keyword evidence="6" id="KW-1185">Reference proteome</keyword>
<comment type="similarity">
    <text evidence="1 2 3">Belongs to the cullin family.</text>
</comment>
<protein>
    <recommendedName>
        <fullName evidence="4">Cullin family profile domain-containing protein</fullName>
    </recommendedName>
</protein>
<dbReference type="STRING" id="29655.A0A0K9PEQ2"/>
<evidence type="ECO:0000313" key="5">
    <source>
        <dbReference type="EMBL" id="KMZ66712.1"/>
    </source>
</evidence>
<dbReference type="InterPro" id="IPR016159">
    <property type="entry name" value="Cullin_repeat-like_dom_sf"/>
</dbReference>
<gene>
    <name evidence="5" type="ORF">ZOSMA_28G00720</name>
</gene>
<proteinExistence type="inferred from homology"/>
<dbReference type="InterPro" id="IPR001373">
    <property type="entry name" value="Cullin_N"/>
</dbReference>
<dbReference type="InterPro" id="IPR036317">
    <property type="entry name" value="Cullin_homology_sf"/>
</dbReference>
<dbReference type="Gene3D" id="1.20.1310.10">
    <property type="entry name" value="Cullin Repeats"/>
    <property type="match status" value="2"/>
</dbReference>
<evidence type="ECO:0000313" key="6">
    <source>
        <dbReference type="Proteomes" id="UP000036987"/>
    </source>
</evidence>
<feature type="domain" description="Cullin family profile" evidence="4">
    <location>
        <begin position="36"/>
        <end position="82"/>
    </location>
</feature>
<comment type="caution">
    <text evidence="5">The sequence shown here is derived from an EMBL/GenBank/DDBJ whole genome shotgun (WGS) entry which is preliminary data.</text>
</comment>
<dbReference type="Pfam" id="PF00888">
    <property type="entry name" value="Cullin"/>
    <property type="match status" value="1"/>
</dbReference>
<evidence type="ECO:0000256" key="1">
    <source>
        <dbReference type="ARBA" id="ARBA00006019"/>
    </source>
</evidence>
<evidence type="ECO:0000256" key="2">
    <source>
        <dbReference type="PROSITE-ProRule" id="PRU00330"/>
    </source>
</evidence>
<accession>A0A0K9PEQ2</accession>
<dbReference type="GO" id="GO:0006511">
    <property type="term" value="P:ubiquitin-dependent protein catabolic process"/>
    <property type="evidence" value="ECO:0007669"/>
    <property type="project" value="InterPro"/>
</dbReference>
<dbReference type="Proteomes" id="UP000036987">
    <property type="component" value="Unassembled WGS sequence"/>
</dbReference>
<organism evidence="5 6">
    <name type="scientific">Zostera marina</name>
    <name type="common">Eelgrass</name>
    <dbReference type="NCBI Taxonomy" id="29655"/>
    <lineage>
        <taxon>Eukaryota</taxon>
        <taxon>Viridiplantae</taxon>
        <taxon>Streptophyta</taxon>
        <taxon>Embryophyta</taxon>
        <taxon>Tracheophyta</taxon>
        <taxon>Spermatophyta</taxon>
        <taxon>Magnoliopsida</taxon>
        <taxon>Liliopsida</taxon>
        <taxon>Zosteraceae</taxon>
        <taxon>Zostera</taxon>
    </lineage>
</organism>
<dbReference type="SUPFAM" id="SSF75632">
    <property type="entry name" value="Cullin homology domain"/>
    <property type="match status" value="1"/>
</dbReference>
<dbReference type="PROSITE" id="PS50069">
    <property type="entry name" value="CULLIN_2"/>
    <property type="match status" value="1"/>
</dbReference>